<organism evidence="8">
    <name type="scientific">Daphnia magna</name>
    <dbReference type="NCBI Taxonomy" id="35525"/>
    <lineage>
        <taxon>Eukaryota</taxon>
        <taxon>Metazoa</taxon>
        <taxon>Ecdysozoa</taxon>
        <taxon>Arthropoda</taxon>
        <taxon>Crustacea</taxon>
        <taxon>Branchiopoda</taxon>
        <taxon>Diplostraca</taxon>
        <taxon>Cladocera</taxon>
        <taxon>Anomopoda</taxon>
        <taxon>Daphniidae</taxon>
        <taxon>Daphnia</taxon>
    </lineage>
</organism>
<accession>A0A4Y7MK91</accession>
<comment type="similarity">
    <text evidence="1">Belongs to the RRF family.</text>
</comment>
<dbReference type="PANTHER" id="PTHR20982">
    <property type="entry name" value="RIBOSOME RECYCLING FACTOR"/>
    <property type="match status" value="1"/>
</dbReference>
<dbReference type="EMBL" id="LR011969">
    <property type="protein sequence ID" value="SVE81588.1"/>
    <property type="molecule type" value="mRNA"/>
</dbReference>
<dbReference type="InterPro" id="IPR023584">
    <property type="entry name" value="Ribosome_recyc_fac_dom"/>
</dbReference>
<dbReference type="InterPro" id="IPR002661">
    <property type="entry name" value="Ribosome_recyc_fac"/>
</dbReference>
<dbReference type="Gene3D" id="3.30.1360.40">
    <property type="match status" value="1"/>
</dbReference>
<evidence type="ECO:0000313" key="8">
    <source>
        <dbReference type="EMBL" id="SVE81588.1"/>
    </source>
</evidence>
<protein>
    <recommendedName>
        <fullName evidence="2">Ribosome-recycling factor, mitochondrial</fullName>
    </recommendedName>
    <alternativeName>
        <fullName evidence="4">Ribosome-releasing factor, mitochondrial</fullName>
    </alternativeName>
</protein>
<dbReference type="Pfam" id="PF01765">
    <property type="entry name" value="RRF"/>
    <property type="match status" value="1"/>
</dbReference>
<proteinExistence type="evidence at transcript level"/>
<evidence type="ECO:0000256" key="4">
    <source>
        <dbReference type="ARBA" id="ARBA00033107"/>
    </source>
</evidence>
<dbReference type="InterPro" id="IPR036191">
    <property type="entry name" value="RRF_sf"/>
</dbReference>
<dbReference type="OrthoDB" id="407355at2759"/>
<feature type="chain" id="PRO_5033837527" description="Ribosome-recycling factor, mitochondrial" evidence="5">
    <location>
        <begin position="31"/>
        <end position="326"/>
    </location>
</feature>
<dbReference type="SUPFAM" id="SSF55194">
    <property type="entry name" value="Ribosome recycling factor, RRF"/>
    <property type="match status" value="1"/>
</dbReference>
<name>A0A4Y7MK91_9CRUS</name>
<reference evidence="8" key="1">
    <citation type="submission" date="2018-08" db="EMBL/GenBank/DDBJ databases">
        <authorList>
            <person name="Cornetti L."/>
        </authorList>
    </citation>
    <scope>NUCLEOTIDE SEQUENCE</scope>
    <source>
        <strain evidence="7">CH-H-1</strain>
        <strain evidence="8">GB-EK1-32</strain>
    </source>
</reference>
<dbReference type="FunFam" id="3.30.1360.40:FF:000001">
    <property type="entry name" value="Ribosome-recycling factor"/>
    <property type="match status" value="1"/>
</dbReference>
<dbReference type="GO" id="GO:0043023">
    <property type="term" value="F:ribosomal large subunit binding"/>
    <property type="evidence" value="ECO:0007669"/>
    <property type="project" value="TreeGrafter"/>
</dbReference>
<keyword evidence="3" id="KW-0648">Protein biosynthesis</keyword>
<gene>
    <name evidence="8" type="primary">EOG090X0DUK</name>
</gene>
<evidence type="ECO:0000256" key="1">
    <source>
        <dbReference type="ARBA" id="ARBA00005912"/>
    </source>
</evidence>
<evidence type="ECO:0000313" key="7">
    <source>
        <dbReference type="EMBL" id="SVE80389.1"/>
    </source>
</evidence>
<dbReference type="GO" id="GO:0006412">
    <property type="term" value="P:translation"/>
    <property type="evidence" value="ECO:0007669"/>
    <property type="project" value="UniProtKB-KW"/>
</dbReference>
<evidence type="ECO:0000256" key="5">
    <source>
        <dbReference type="SAM" id="SignalP"/>
    </source>
</evidence>
<evidence type="ECO:0000256" key="3">
    <source>
        <dbReference type="ARBA" id="ARBA00022917"/>
    </source>
</evidence>
<sequence>MEFCPKMSCWTARTVLLVTFVVLLIHQDSQQNVASASPTPVIGFEDYSEGRVNANSIQFEKFDFAGLDDDRLNVEQPSLYELLLQRELLADKLDSEDRGHFVVRKSDRSPSLRRLFCFASITCKMLLAEKKGPVPVNETEIGELVNVSRLKEDLQKGFDQLKSDYMKHLSLRSASGSIENLQVNFEGETYTLQEIAQIGRKGSQLIVVNLSGFPTVMKDVLKAINDSGMGLNPQQDGTTIFIPVPKVTKEYRESLAKNAKILFQKFKDHCRDIQNKYIREVKKKEKEVSSDLAHSVQQQIHSMAELYVSEGEKVMIDKQNELLGKD</sequence>
<dbReference type="GO" id="GO:0005739">
    <property type="term" value="C:mitochondrion"/>
    <property type="evidence" value="ECO:0007669"/>
    <property type="project" value="TreeGrafter"/>
</dbReference>
<feature type="domain" description="Ribosome recycling factor" evidence="6">
    <location>
        <begin position="161"/>
        <end position="323"/>
    </location>
</feature>
<dbReference type="Gene3D" id="1.10.132.20">
    <property type="entry name" value="Ribosome-recycling factor"/>
    <property type="match status" value="1"/>
</dbReference>
<dbReference type="AlphaFoldDB" id="A0A4Y7MK91"/>
<feature type="signal peptide" evidence="5">
    <location>
        <begin position="1"/>
        <end position="30"/>
    </location>
</feature>
<keyword evidence="5" id="KW-0732">Signal</keyword>
<dbReference type="EMBL" id="LR010770">
    <property type="protein sequence ID" value="SVE80389.1"/>
    <property type="molecule type" value="mRNA"/>
</dbReference>
<evidence type="ECO:0000256" key="2">
    <source>
        <dbReference type="ARBA" id="ARBA00020581"/>
    </source>
</evidence>
<dbReference type="PANTHER" id="PTHR20982:SF3">
    <property type="entry name" value="MITOCHONDRIAL RIBOSOME RECYCLING FACTOR PSEUDO 1"/>
    <property type="match status" value="1"/>
</dbReference>
<evidence type="ECO:0000259" key="6">
    <source>
        <dbReference type="Pfam" id="PF01765"/>
    </source>
</evidence>